<feature type="transmembrane region" description="Helical" evidence="6">
    <location>
        <begin position="7"/>
        <end position="26"/>
    </location>
</feature>
<accession>A0A412ARX6</accession>
<keyword evidence="5 6" id="KW-0472">Membrane</keyword>
<dbReference type="Pfam" id="PF03073">
    <property type="entry name" value="TspO_MBR"/>
    <property type="match status" value="1"/>
</dbReference>
<sequence length="156" mass="17635">MLKKAKPYLISIAIALGVGLLSSFFTRDAMTRFETLKKPPLAPPGSVFPIVWSVLFVLMGISIVLFLKSGGIDKQAGLLLYTAQLVVNFFWTIFFFNLEWRLFSFFWLLLLLGLVIGMIVKFSKDSKPAAYLQIPYALWLLFAGYLNLGVYLLNRA</sequence>
<feature type="transmembrane region" description="Helical" evidence="6">
    <location>
        <begin position="46"/>
        <end position="66"/>
    </location>
</feature>
<evidence type="ECO:0000256" key="2">
    <source>
        <dbReference type="ARBA" id="ARBA00007524"/>
    </source>
</evidence>
<dbReference type="AlphaFoldDB" id="A0A412ARX6"/>
<keyword evidence="3 6" id="KW-0812">Transmembrane</keyword>
<evidence type="ECO:0000256" key="6">
    <source>
        <dbReference type="SAM" id="Phobius"/>
    </source>
</evidence>
<dbReference type="Proteomes" id="UP000284751">
    <property type="component" value="Unassembled WGS sequence"/>
</dbReference>
<dbReference type="PIRSF" id="PIRSF005859">
    <property type="entry name" value="PBR"/>
    <property type="match status" value="1"/>
</dbReference>
<dbReference type="PANTHER" id="PTHR10057:SF0">
    <property type="entry name" value="TRANSLOCATOR PROTEIN"/>
    <property type="match status" value="1"/>
</dbReference>
<comment type="caution">
    <text evidence="7">The sequence shown here is derived from an EMBL/GenBank/DDBJ whole genome shotgun (WGS) entry which is preliminary data.</text>
</comment>
<dbReference type="Gene3D" id="1.20.1260.100">
    <property type="entry name" value="TspO/MBR protein"/>
    <property type="match status" value="1"/>
</dbReference>
<dbReference type="GO" id="GO:0016020">
    <property type="term" value="C:membrane"/>
    <property type="evidence" value="ECO:0007669"/>
    <property type="project" value="UniProtKB-SubCell"/>
</dbReference>
<evidence type="ECO:0000256" key="4">
    <source>
        <dbReference type="ARBA" id="ARBA00022989"/>
    </source>
</evidence>
<feature type="transmembrane region" description="Helical" evidence="6">
    <location>
        <begin position="78"/>
        <end position="96"/>
    </location>
</feature>
<dbReference type="FunFam" id="1.20.1260.100:FF:000001">
    <property type="entry name" value="translocator protein 2"/>
    <property type="match status" value="1"/>
</dbReference>
<proteinExistence type="inferred from homology"/>
<evidence type="ECO:0000256" key="5">
    <source>
        <dbReference type="ARBA" id="ARBA00023136"/>
    </source>
</evidence>
<dbReference type="InterPro" id="IPR004307">
    <property type="entry name" value="TspO_MBR"/>
</dbReference>
<reference evidence="7 8" key="1">
    <citation type="submission" date="2018-08" db="EMBL/GenBank/DDBJ databases">
        <title>A genome reference for cultivated species of the human gut microbiota.</title>
        <authorList>
            <person name="Zou Y."/>
            <person name="Xue W."/>
            <person name="Luo G."/>
        </authorList>
    </citation>
    <scope>NUCLEOTIDE SEQUENCE [LARGE SCALE GENOMIC DNA]</scope>
    <source>
        <strain evidence="7 8">AF28-26</strain>
    </source>
</reference>
<comment type="subcellular location">
    <subcellularLocation>
        <location evidence="1">Membrane</location>
        <topology evidence="1">Multi-pass membrane protein</topology>
    </subcellularLocation>
</comment>
<evidence type="ECO:0000313" key="8">
    <source>
        <dbReference type="Proteomes" id="UP000284751"/>
    </source>
</evidence>
<protein>
    <submittedName>
        <fullName evidence="7">Tryptophan-rich sensory protein</fullName>
    </submittedName>
</protein>
<dbReference type="CDD" id="cd15904">
    <property type="entry name" value="TSPO_MBR"/>
    <property type="match status" value="1"/>
</dbReference>
<evidence type="ECO:0000256" key="1">
    <source>
        <dbReference type="ARBA" id="ARBA00004141"/>
    </source>
</evidence>
<evidence type="ECO:0000313" key="7">
    <source>
        <dbReference type="EMBL" id="RGQ33765.1"/>
    </source>
</evidence>
<dbReference type="PANTHER" id="PTHR10057">
    <property type="entry name" value="PERIPHERAL-TYPE BENZODIAZEPINE RECEPTOR"/>
    <property type="match status" value="1"/>
</dbReference>
<feature type="transmembrane region" description="Helical" evidence="6">
    <location>
        <begin position="134"/>
        <end position="153"/>
    </location>
</feature>
<comment type="similarity">
    <text evidence="2">Belongs to the TspO/BZRP family.</text>
</comment>
<dbReference type="GO" id="GO:0033013">
    <property type="term" value="P:tetrapyrrole metabolic process"/>
    <property type="evidence" value="ECO:0007669"/>
    <property type="project" value="UniProtKB-ARBA"/>
</dbReference>
<organism evidence="7 8">
    <name type="scientific">[Clostridium] leptum</name>
    <dbReference type="NCBI Taxonomy" id="1535"/>
    <lineage>
        <taxon>Bacteria</taxon>
        <taxon>Bacillati</taxon>
        <taxon>Bacillota</taxon>
        <taxon>Clostridia</taxon>
        <taxon>Eubacteriales</taxon>
        <taxon>Oscillospiraceae</taxon>
        <taxon>Oscillospiraceae incertae sedis</taxon>
    </lineage>
</organism>
<feature type="transmembrane region" description="Helical" evidence="6">
    <location>
        <begin position="102"/>
        <end position="122"/>
    </location>
</feature>
<dbReference type="InterPro" id="IPR038330">
    <property type="entry name" value="TspO/MBR-related_sf"/>
</dbReference>
<keyword evidence="4 6" id="KW-1133">Transmembrane helix</keyword>
<evidence type="ECO:0000256" key="3">
    <source>
        <dbReference type="ARBA" id="ARBA00022692"/>
    </source>
</evidence>
<dbReference type="EMBL" id="QRTC01000093">
    <property type="protein sequence ID" value="RGQ33765.1"/>
    <property type="molecule type" value="Genomic_DNA"/>
</dbReference>
<name>A0A412ARX6_9FIRM</name>
<gene>
    <name evidence="7" type="ORF">DWY99_13905</name>
</gene>